<dbReference type="Proteomes" id="UP000193067">
    <property type="component" value="Unassembled WGS sequence"/>
</dbReference>
<evidence type="ECO:0000313" key="1">
    <source>
        <dbReference type="EMBL" id="OSC98343.1"/>
    </source>
</evidence>
<keyword evidence="2" id="KW-1185">Reference proteome</keyword>
<accession>A0A1Y2ICC7</accession>
<organism evidence="1 2">
    <name type="scientific">Trametes coccinea (strain BRFM310)</name>
    <name type="common">Pycnoporus coccineus</name>
    <dbReference type="NCBI Taxonomy" id="1353009"/>
    <lineage>
        <taxon>Eukaryota</taxon>
        <taxon>Fungi</taxon>
        <taxon>Dikarya</taxon>
        <taxon>Basidiomycota</taxon>
        <taxon>Agaricomycotina</taxon>
        <taxon>Agaricomycetes</taxon>
        <taxon>Polyporales</taxon>
        <taxon>Polyporaceae</taxon>
        <taxon>Trametes</taxon>
    </lineage>
</organism>
<gene>
    <name evidence="1" type="ORF">PYCCODRAFT_1006552</name>
</gene>
<dbReference type="EMBL" id="KZ084139">
    <property type="protein sequence ID" value="OSC98343.1"/>
    <property type="molecule type" value="Genomic_DNA"/>
</dbReference>
<evidence type="ECO:0000313" key="2">
    <source>
        <dbReference type="Proteomes" id="UP000193067"/>
    </source>
</evidence>
<proteinExistence type="predicted"/>
<reference evidence="1 2" key="1">
    <citation type="journal article" date="2015" name="Biotechnol. Biofuels">
        <title>Enhanced degradation of softwood versus hardwood by the white-rot fungus Pycnoporus coccineus.</title>
        <authorList>
            <person name="Couturier M."/>
            <person name="Navarro D."/>
            <person name="Chevret D."/>
            <person name="Henrissat B."/>
            <person name="Piumi F."/>
            <person name="Ruiz-Duenas F.J."/>
            <person name="Martinez A.T."/>
            <person name="Grigoriev I.V."/>
            <person name="Riley R."/>
            <person name="Lipzen A."/>
            <person name="Berrin J.G."/>
            <person name="Master E.R."/>
            <person name="Rosso M.N."/>
        </authorList>
    </citation>
    <scope>NUCLEOTIDE SEQUENCE [LARGE SCALE GENOMIC DNA]</scope>
    <source>
        <strain evidence="1 2">BRFM310</strain>
    </source>
</reference>
<dbReference type="AlphaFoldDB" id="A0A1Y2ICC7"/>
<name>A0A1Y2ICC7_TRAC3</name>
<protein>
    <submittedName>
        <fullName evidence="1">Uncharacterized protein</fullName>
    </submittedName>
</protein>
<sequence>MHSLKQLFVRPRMTTRQMQHLRRYIGGPQTSAGRPLRAPGRRLDLSRTCGCLALGPFPVCISFPITAFGPLGDISSMHCIRPIARLTRCASMTATLYKPCRSGLTTVLPSPCSIASSTVSVSS</sequence>